<evidence type="ECO:0000313" key="6">
    <source>
        <dbReference type="EMBL" id="UPU34183.1"/>
    </source>
</evidence>
<name>A0A6V8MY74_9BACT</name>
<sequence length="188" mass="20585">MKYRAGTCIALLLFTGMATGALIPTPPTIHIEQEEYLEADDWFQAGVELNSEGNYREATEAFARSVALAPSNALAWLNLGTSQALIGDYQRAIDSLKNSLLLDNTLALAYSNLAEVCFRADRYQEAAEAYSSLLKLWPGNANALYKLGLTHLLLNETEKAQGEYLTLKIVDPELAEKLHHAIIQGAGN</sequence>
<feature type="repeat" description="TPR" evidence="3">
    <location>
        <begin position="73"/>
        <end position="106"/>
    </location>
</feature>
<evidence type="ECO:0000313" key="8">
    <source>
        <dbReference type="Proteomes" id="UP000831485"/>
    </source>
</evidence>
<reference evidence="6" key="3">
    <citation type="submission" date="2022-04" db="EMBL/GenBank/DDBJ databases">
        <authorList>
            <person name="Liu G."/>
        </authorList>
    </citation>
    <scope>NUCLEOTIDE SEQUENCE</scope>
    <source>
        <strain evidence="6">RG22</strain>
    </source>
</reference>
<dbReference type="AlphaFoldDB" id="A0A6V8MY74"/>
<reference evidence="7" key="1">
    <citation type="submission" date="2020-06" db="EMBL/GenBank/DDBJ databases">
        <title>Draft genomic sequecing of Geomonas sp. Red736.</title>
        <authorList>
            <person name="Itoh H."/>
            <person name="Xu Z.X."/>
            <person name="Ushijima N."/>
            <person name="Masuda Y."/>
            <person name="Shiratori Y."/>
            <person name="Senoo K."/>
        </authorList>
    </citation>
    <scope>NUCLEOTIDE SEQUENCE [LARGE SCALE GENOMIC DNA]</scope>
    <source>
        <strain evidence="7">Red736</strain>
    </source>
</reference>
<feature type="chain" id="PRO_5027861474" evidence="4">
    <location>
        <begin position="21"/>
        <end position="188"/>
    </location>
</feature>
<proteinExistence type="predicted"/>
<dbReference type="EMBL" id="BLXY01000003">
    <property type="protein sequence ID" value="GFO64159.1"/>
    <property type="molecule type" value="Genomic_DNA"/>
</dbReference>
<feature type="repeat" description="TPR" evidence="3">
    <location>
        <begin position="39"/>
        <end position="72"/>
    </location>
</feature>
<protein>
    <submittedName>
        <fullName evidence="6">Tetratricopeptide repeat protein</fullName>
    </submittedName>
</protein>
<dbReference type="RefSeq" id="WP_183346995.1">
    <property type="nucleotide sequence ID" value="NZ_BLXY01000003.1"/>
</dbReference>
<dbReference type="PANTHER" id="PTHR16193:SF0">
    <property type="entry name" value="TETRATRICOPEPTIDE REPEAT PROTEIN 27"/>
    <property type="match status" value="1"/>
</dbReference>
<dbReference type="PANTHER" id="PTHR16193">
    <property type="entry name" value="TETRATRICOPEPTIDE REPEAT PROTEIN 27"/>
    <property type="match status" value="1"/>
</dbReference>
<evidence type="ECO:0000256" key="4">
    <source>
        <dbReference type="SAM" id="SignalP"/>
    </source>
</evidence>
<dbReference type="PROSITE" id="PS50005">
    <property type="entry name" value="TPR"/>
    <property type="match status" value="3"/>
</dbReference>
<organism evidence="5 7">
    <name type="scientific">Geomonas paludis</name>
    <dbReference type="NCBI Taxonomy" id="2740185"/>
    <lineage>
        <taxon>Bacteria</taxon>
        <taxon>Pseudomonadati</taxon>
        <taxon>Thermodesulfobacteriota</taxon>
        <taxon>Desulfuromonadia</taxon>
        <taxon>Geobacterales</taxon>
        <taxon>Geobacteraceae</taxon>
        <taxon>Geomonas</taxon>
    </lineage>
</organism>
<reference evidence="5" key="2">
    <citation type="journal article" date="2021" name="Int. J. Syst. Evol. Microbiol.">
        <title>Geomonas silvestris sp. nov., Geomonas paludis sp. nov. and Geomonas limicola sp. nov., isolated from terrestrial environments, and emended description of the genus Geomonas.</title>
        <authorList>
            <person name="Itoh H."/>
            <person name="Xu Z."/>
            <person name="Masuda Y."/>
            <person name="Ushijima N."/>
            <person name="Hayakawa C."/>
            <person name="Shiratori Y."/>
            <person name="Senoo K."/>
        </authorList>
    </citation>
    <scope>NUCLEOTIDE SEQUENCE</scope>
    <source>
        <strain evidence="5">Red736</strain>
    </source>
</reference>
<dbReference type="Proteomes" id="UP000831485">
    <property type="component" value="Chromosome"/>
</dbReference>
<keyword evidence="4" id="KW-0732">Signal</keyword>
<feature type="signal peptide" evidence="4">
    <location>
        <begin position="1"/>
        <end position="20"/>
    </location>
</feature>
<gene>
    <name evidence="5" type="ORF">GMPD_20780</name>
    <name evidence="6" type="ORF">M1B72_12055</name>
</gene>
<evidence type="ECO:0000313" key="5">
    <source>
        <dbReference type="EMBL" id="GFO64159.1"/>
    </source>
</evidence>
<dbReference type="InterPro" id="IPR019734">
    <property type="entry name" value="TPR_rpt"/>
</dbReference>
<evidence type="ECO:0000256" key="1">
    <source>
        <dbReference type="ARBA" id="ARBA00022737"/>
    </source>
</evidence>
<evidence type="ECO:0000256" key="3">
    <source>
        <dbReference type="PROSITE-ProRule" id="PRU00339"/>
    </source>
</evidence>
<dbReference type="InterPro" id="IPR044244">
    <property type="entry name" value="TTC27/Emw1"/>
</dbReference>
<dbReference type="Gene3D" id="1.25.40.10">
    <property type="entry name" value="Tetratricopeptide repeat domain"/>
    <property type="match status" value="2"/>
</dbReference>
<dbReference type="Proteomes" id="UP000568888">
    <property type="component" value="Unassembled WGS sequence"/>
</dbReference>
<dbReference type="Pfam" id="PF13432">
    <property type="entry name" value="TPR_16"/>
    <property type="match status" value="2"/>
</dbReference>
<dbReference type="SUPFAM" id="SSF48452">
    <property type="entry name" value="TPR-like"/>
    <property type="match status" value="1"/>
</dbReference>
<feature type="repeat" description="TPR" evidence="3">
    <location>
        <begin position="107"/>
        <end position="140"/>
    </location>
</feature>
<accession>A0A6V8MY74</accession>
<keyword evidence="1" id="KW-0677">Repeat</keyword>
<keyword evidence="2 3" id="KW-0802">TPR repeat</keyword>
<dbReference type="EMBL" id="CP096574">
    <property type="protein sequence ID" value="UPU34183.1"/>
    <property type="molecule type" value="Genomic_DNA"/>
</dbReference>
<evidence type="ECO:0000256" key="2">
    <source>
        <dbReference type="ARBA" id="ARBA00022803"/>
    </source>
</evidence>
<dbReference type="InterPro" id="IPR011990">
    <property type="entry name" value="TPR-like_helical_dom_sf"/>
</dbReference>
<dbReference type="SMART" id="SM00028">
    <property type="entry name" value="TPR"/>
    <property type="match status" value="4"/>
</dbReference>
<evidence type="ECO:0000313" key="7">
    <source>
        <dbReference type="Proteomes" id="UP000568888"/>
    </source>
</evidence>
<keyword evidence="8" id="KW-1185">Reference proteome</keyword>